<dbReference type="Gene3D" id="1.20.1250.20">
    <property type="entry name" value="MFS general substrate transporter like domains"/>
    <property type="match status" value="2"/>
</dbReference>
<accession>A0A516X2A7</accession>
<dbReference type="RefSeq" id="WP_143907624.1">
    <property type="nucleotide sequence ID" value="NZ_CP041765.1"/>
</dbReference>
<evidence type="ECO:0000256" key="1">
    <source>
        <dbReference type="ARBA" id="ARBA00004651"/>
    </source>
</evidence>
<keyword evidence="8" id="KW-1185">Reference proteome</keyword>
<dbReference type="PANTHER" id="PTHR23534:SF1">
    <property type="entry name" value="MAJOR FACILITATOR SUPERFAMILY PROTEIN"/>
    <property type="match status" value="1"/>
</dbReference>
<feature type="transmembrane region" description="Helical" evidence="5">
    <location>
        <begin position="332"/>
        <end position="358"/>
    </location>
</feature>
<feature type="transmembrane region" description="Helical" evidence="5">
    <location>
        <begin position="185"/>
        <end position="207"/>
    </location>
</feature>
<proteinExistence type="predicted"/>
<evidence type="ECO:0000313" key="7">
    <source>
        <dbReference type="EMBL" id="QDQ97183.1"/>
    </source>
</evidence>
<reference evidence="7 8" key="1">
    <citation type="submission" date="2019-07" db="EMBL/GenBank/DDBJ databases">
        <title>Tomitella cavernea sp. nov., an actinomycete isolated from soil.</title>
        <authorList>
            <person name="Cheng J."/>
        </authorList>
    </citation>
    <scope>NUCLEOTIDE SEQUENCE [LARGE SCALE GENOMIC DNA]</scope>
    <source>
        <strain evidence="7 8">HY188</strain>
    </source>
</reference>
<feature type="transmembrane region" description="Helical" evidence="5">
    <location>
        <begin position="396"/>
        <end position="416"/>
    </location>
</feature>
<dbReference type="InterPro" id="IPR011701">
    <property type="entry name" value="MFS"/>
</dbReference>
<feature type="domain" description="Major facilitator superfamily (MFS) profile" evidence="6">
    <location>
        <begin position="25"/>
        <end position="421"/>
    </location>
</feature>
<keyword evidence="4 5" id="KW-0472">Membrane</keyword>
<organism evidence="7 8">
    <name type="scientific">Tomitella fengzijianii</name>
    <dbReference type="NCBI Taxonomy" id="2597660"/>
    <lineage>
        <taxon>Bacteria</taxon>
        <taxon>Bacillati</taxon>
        <taxon>Actinomycetota</taxon>
        <taxon>Actinomycetes</taxon>
        <taxon>Mycobacteriales</taxon>
        <taxon>Tomitella</taxon>
    </lineage>
</organism>
<feature type="transmembrane region" description="Helical" evidence="5">
    <location>
        <begin position="62"/>
        <end position="80"/>
    </location>
</feature>
<dbReference type="InterPro" id="IPR036259">
    <property type="entry name" value="MFS_trans_sf"/>
</dbReference>
<dbReference type="Proteomes" id="UP000317344">
    <property type="component" value="Chromosome"/>
</dbReference>
<feature type="transmembrane region" description="Helical" evidence="5">
    <location>
        <begin position="26"/>
        <end position="50"/>
    </location>
</feature>
<dbReference type="SUPFAM" id="SSF103473">
    <property type="entry name" value="MFS general substrate transporter"/>
    <property type="match status" value="1"/>
</dbReference>
<dbReference type="AlphaFoldDB" id="A0A516X2A7"/>
<feature type="transmembrane region" description="Helical" evidence="5">
    <location>
        <begin position="150"/>
        <end position="170"/>
    </location>
</feature>
<dbReference type="PANTHER" id="PTHR23534">
    <property type="entry name" value="MFS PERMEASE"/>
    <property type="match status" value="1"/>
</dbReference>
<comment type="subcellular location">
    <subcellularLocation>
        <location evidence="1">Cell membrane</location>
        <topology evidence="1">Multi-pass membrane protein</topology>
    </subcellularLocation>
</comment>
<feature type="transmembrane region" description="Helical" evidence="5">
    <location>
        <begin position="307"/>
        <end position="326"/>
    </location>
</feature>
<evidence type="ECO:0000256" key="3">
    <source>
        <dbReference type="ARBA" id="ARBA00022989"/>
    </source>
</evidence>
<feature type="transmembrane region" description="Helical" evidence="5">
    <location>
        <begin position="370"/>
        <end position="390"/>
    </location>
</feature>
<gene>
    <name evidence="7" type="ORF">FO059_07350</name>
</gene>
<protein>
    <submittedName>
        <fullName evidence="7">MFS transporter</fullName>
    </submittedName>
</protein>
<feature type="transmembrane region" description="Helical" evidence="5">
    <location>
        <begin position="243"/>
        <end position="263"/>
    </location>
</feature>
<evidence type="ECO:0000259" key="6">
    <source>
        <dbReference type="PROSITE" id="PS50850"/>
    </source>
</evidence>
<dbReference type="GO" id="GO:0005886">
    <property type="term" value="C:plasma membrane"/>
    <property type="evidence" value="ECO:0007669"/>
    <property type="project" value="UniProtKB-SubCell"/>
</dbReference>
<reference evidence="7 8" key="2">
    <citation type="submission" date="2019-07" db="EMBL/GenBank/DDBJ databases">
        <authorList>
            <person name="Huang Y."/>
        </authorList>
    </citation>
    <scope>NUCLEOTIDE SEQUENCE [LARGE SCALE GENOMIC DNA]</scope>
    <source>
        <strain evidence="7 8">HY188</strain>
    </source>
</reference>
<dbReference type="PROSITE" id="PS50850">
    <property type="entry name" value="MFS"/>
    <property type="match status" value="1"/>
</dbReference>
<evidence type="ECO:0000256" key="5">
    <source>
        <dbReference type="SAM" id="Phobius"/>
    </source>
</evidence>
<dbReference type="OrthoDB" id="9776171at2"/>
<dbReference type="Pfam" id="PF07690">
    <property type="entry name" value="MFS_1"/>
    <property type="match status" value="1"/>
</dbReference>
<feature type="transmembrane region" description="Helical" evidence="5">
    <location>
        <begin position="118"/>
        <end position="138"/>
    </location>
</feature>
<dbReference type="InterPro" id="IPR020846">
    <property type="entry name" value="MFS_dom"/>
</dbReference>
<evidence type="ECO:0000256" key="2">
    <source>
        <dbReference type="ARBA" id="ARBA00022692"/>
    </source>
</evidence>
<feature type="transmembrane region" description="Helical" evidence="5">
    <location>
        <begin position="92"/>
        <end position="112"/>
    </location>
</feature>
<evidence type="ECO:0000256" key="4">
    <source>
        <dbReference type="ARBA" id="ARBA00023136"/>
    </source>
</evidence>
<sequence>MQTDPLSGERAVAADDQRARVHKRTLTVVVISQILGGAGLAAGISVGALLAENMLGSDALSGLPTGLFTLGSALAAFLVGRSTQRFGRRLGLAFGFIAGGLGAVGVVIAALAGSVPLLFVALFVYGAGTATNLQARYAGADLAPADRRGFGSSVAMVATTVGAVAGPNLIDPLGSLADTLGVPTLAGPFILAAIAYVAAGLVLFAFLRPDPYLLARRIAEITEVGDDAGAPSTVSTPRVGSGAYVGATVMVLTQLVMVAIMTMTPVHMRAHDFDLAAVGLVIGMHIGAMWLPSLVTGILVDKLGRTPIVVASGVTLLLAGIVAAAAPGDSLGLLILALILLGLGWNFGLVSGTALVVDATVPQNRPRTQGTIDVLIALAGAGGGTMSGIVMSSSSYQALSLGGGLLALLLIPVLLVRRPGPDRSISRAAQR</sequence>
<dbReference type="GO" id="GO:0022857">
    <property type="term" value="F:transmembrane transporter activity"/>
    <property type="evidence" value="ECO:0007669"/>
    <property type="project" value="InterPro"/>
</dbReference>
<keyword evidence="3 5" id="KW-1133">Transmembrane helix</keyword>
<evidence type="ECO:0000313" key="8">
    <source>
        <dbReference type="Proteomes" id="UP000317344"/>
    </source>
</evidence>
<keyword evidence="2 5" id="KW-0812">Transmembrane</keyword>
<name>A0A516X2A7_9ACTN</name>
<feature type="transmembrane region" description="Helical" evidence="5">
    <location>
        <begin position="275"/>
        <end position="300"/>
    </location>
</feature>
<dbReference type="EMBL" id="CP041765">
    <property type="protein sequence ID" value="QDQ97183.1"/>
    <property type="molecule type" value="Genomic_DNA"/>
</dbReference>
<dbReference type="KEGG" id="toy:FO059_07350"/>